<dbReference type="RefSeq" id="WP_047219693.1">
    <property type="nucleotide sequence ID" value="NZ_CP065749.1"/>
</dbReference>
<accession>A0A1H3N3R3</accession>
<evidence type="ECO:0000313" key="2">
    <source>
        <dbReference type="EMBL" id="SDY83577.1"/>
    </source>
</evidence>
<reference evidence="2 3" key="1">
    <citation type="submission" date="2016-10" db="EMBL/GenBank/DDBJ databases">
        <authorList>
            <person name="de Groot N.N."/>
        </authorList>
    </citation>
    <scope>NUCLEOTIDE SEQUENCE [LARGE SCALE GENOMIC DNA]</scope>
    <source>
        <strain evidence="2 3">LMG 24775</strain>
    </source>
</reference>
<name>A0A1H3N3R3_9BURK</name>
<evidence type="ECO:0000313" key="3">
    <source>
        <dbReference type="Proteomes" id="UP000183417"/>
    </source>
</evidence>
<gene>
    <name evidence="1" type="ORF">I6G47_33470</name>
    <name evidence="2" type="ORF">SAMN05421547_108163</name>
</gene>
<dbReference type="Proteomes" id="UP000595064">
    <property type="component" value="Plasmid unnamed"/>
</dbReference>
<organism evidence="2 3">
    <name type="scientific">Delftia lacustris</name>
    <dbReference type="NCBI Taxonomy" id="558537"/>
    <lineage>
        <taxon>Bacteria</taxon>
        <taxon>Pseudomonadati</taxon>
        <taxon>Pseudomonadota</taxon>
        <taxon>Betaproteobacteria</taxon>
        <taxon>Burkholderiales</taxon>
        <taxon>Comamonadaceae</taxon>
        <taxon>Delftia</taxon>
    </lineage>
</organism>
<dbReference type="EMBL" id="CP065749">
    <property type="protein sequence ID" value="QPS85055.1"/>
    <property type="molecule type" value="Genomic_DNA"/>
</dbReference>
<reference evidence="1 4" key="2">
    <citation type="submission" date="2020-12" db="EMBL/GenBank/DDBJ databases">
        <title>FDA dAtabase for Regulatory Grade micrObial Sequences (FDA-ARGOS): Supporting development and validation of Infectious Disease Dx tests.</title>
        <authorList>
            <person name="Sproer C."/>
            <person name="Gronow S."/>
            <person name="Severitt S."/>
            <person name="Schroder I."/>
            <person name="Tallon L."/>
            <person name="Sadzewicz L."/>
            <person name="Zhao X."/>
            <person name="Boylan J."/>
            <person name="Ott S."/>
            <person name="Bowen H."/>
            <person name="Vavikolanu K."/>
            <person name="Mehta A."/>
            <person name="Aluvathingal J."/>
            <person name="Nadendla S."/>
            <person name="Lowell S."/>
            <person name="Myers T."/>
            <person name="Yan Y."/>
            <person name="Sichtig H."/>
        </authorList>
    </citation>
    <scope>NUCLEOTIDE SEQUENCE [LARGE SCALE GENOMIC DNA]</scope>
    <source>
        <strain evidence="1 4">FDAARGOS_890</strain>
        <plasmid evidence="1 4">unnamed</plasmid>
    </source>
</reference>
<keyword evidence="4" id="KW-1185">Reference proteome</keyword>
<protein>
    <submittedName>
        <fullName evidence="2">Uncharacterized protein</fullName>
    </submittedName>
</protein>
<sequence length="74" mass="8499">MEHLITKSQAAYQLNIPIHRLNEMEENGEIEVLILGGEPMVDTFQVSRVSWHAQHVPELIHSQALLAKFEESTY</sequence>
<dbReference type="Proteomes" id="UP000183417">
    <property type="component" value="Unassembled WGS sequence"/>
</dbReference>
<dbReference type="EMBL" id="FNPE01000008">
    <property type="protein sequence ID" value="SDY83577.1"/>
    <property type="molecule type" value="Genomic_DNA"/>
</dbReference>
<proteinExistence type="predicted"/>
<evidence type="ECO:0000313" key="1">
    <source>
        <dbReference type="EMBL" id="QPS85055.1"/>
    </source>
</evidence>
<dbReference type="KEGG" id="dla:I6G47_33470"/>
<dbReference type="GeneID" id="94689127"/>
<keyword evidence="1" id="KW-0614">Plasmid</keyword>
<evidence type="ECO:0000313" key="4">
    <source>
        <dbReference type="Proteomes" id="UP000595064"/>
    </source>
</evidence>
<geneLocation type="plasmid" evidence="1 4">
    <name>unnamed</name>
</geneLocation>
<dbReference type="AlphaFoldDB" id="A0A1H3N3R3"/>